<feature type="domain" description="MoaB/Mog" evidence="3">
    <location>
        <begin position="49"/>
        <end position="219"/>
    </location>
</feature>
<proteinExistence type="predicted"/>
<dbReference type="SMART" id="SM00852">
    <property type="entry name" value="MoCF_biosynth"/>
    <property type="match status" value="1"/>
</dbReference>
<dbReference type="Pfam" id="PF00994">
    <property type="entry name" value="MoCF_biosynth"/>
    <property type="match status" value="1"/>
</dbReference>
<dbReference type="InterPro" id="IPR001453">
    <property type="entry name" value="MoaB/Mog_dom"/>
</dbReference>
<evidence type="ECO:0000256" key="1">
    <source>
        <dbReference type="SAM" id="MobiDB-lite"/>
    </source>
</evidence>
<dbReference type="GO" id="GO:0016020">
    <property type="term" value="C:membrane"/>
    <property type="evidence" value="ECO:0007669"/>
    <property type="project" value="InterPro"/>
</dbReference>
<accession>A0A1C7MKH9</accession>
<dbReference type="EMBL" id="LUGG01000003">
    <property type="protein sequence ID" value="OBZ76949.1"/>
    <property type="molecule type" value="Genomic_DNA"/>
</dbReference>
<dbReference type="InterPro" id="IPR007720">
    <property type="entry name" value="PigQ/GPI1"/>
</dbReference>
<name>A0A1C7MKH9_GRIFR</name>
<dbReference type="OMA" id="IICENHE"/>
<dbReference type="AlphaFoldDB" id="A0A1C7MKH9"/>
<feature type="compositionally biased region" description="Low complexity" evidence="1">
    <location>
        <begin position="1"/>
        <end position="20"/>
    </location>
</feature>
<dbReference type="STRING" id="5627.A0A1C7MKH9"/>
<dbReference type="Pfam" id="PF05024">
    <property type="entry name" value="Gpi1"/>
    <property type="match status" value="1"/>
</dbReference>
<keyword evidence="2" id="KW-1133">Transmembrane helix</keyword>
<dbReference type="Proteomes" id="UP000092993">
    <property type="component" value="Unassembled WGS sequence"/>
</dbReference>
<keyword evidence="2" id="KW-0472">Membrane</keyword>
<evidence type="ECO:0000313" key="5">
    <source>
        <dbReference type="Proteomes" id="UP000092993"/>
    </source>
</evidence>
<sequence length="829" mass="93058">MSTISTDSSESAQSESATQDAPPAVQWNFPLSPIPENPLGIGRHIKTAAALIIGDEILNGKTLDRNSNYFARFCFEHGIELKRIEVIADDEDEIIEASRRMVATYDFVITSGGIGPTHDDITYASLAKSFELPLTHHEETLARMTEMTRNRPDIVQQTAEQRTARERMALFPAGAEVLFIAPDVWVPVVRLGGKLCVFPGIPKLFQRMLDGLLPFLPLPPPSERPFRQQIFTSLPESSIAPYLTELQARTKAAGIRVGSYPLLSRGVYVALIGRDEPTLACFHATQGMRPKTDKSETHPSVLGRCMFPIQGSAAPSLELDNVAAGALRFVYYQPLKKDSMRFYSFDFRELDILPSQSSTKISTAHSHNPVVSILTHDFTRICSPKLSSPILTGTILNQLNLAHLLMDSVNRAARHDEISSSPKSQSASAGHPLTSSDSVAYLRPYTCFQPLVATLRQLQIPLREYFTSVEQFDVRFEQSVYVLSEMRSVYRDKALSVDSISRYIKFHNCVWLVLNDIIVGVAFGSFLCENKAVLARMLEYFLEVYTVDRMQLALLWLNNWPAGLKLNTELSQFYCHSLLGIISGWGWILRHLAPHFPFFIWVVGAMGWCGMTMIVSLLSDTLSLLTAHLQICYLISTAVFSQQLSLLASLWNLFRGKRYNVLRNRIDSWDYEIDQLLLGTILFTLVAFLYPTVLTYYALFATTRLAIILMHATLDTISALLNHFPLFALLLRVKDPMRVPGGVCFKRSSTEPEALILQSQPASLSSIFRHYAHLWSGLSSHYHPLRLFRQLMSGRRLTTIPRVAIRYSMIPSKVEVDSAGSFTAAYNPT</sequence>
<protein>
    <submittedName>
        <fullName evidence="4">N-acetylglucosaminyl-phosphatidylinositol biosynthetic protein gpi1</fullName>
    </submittedName>
</protein>
<dbReference type="CDD" id="cd00885">
    <property type="entry name" value="cinA"/>
    <property type="match status" value="1"/>
</dbReference>
<dbReference type="InterPro" id="IPR036425">
    <property type="entry name" value="MoaB/Mog-like_dom_sf"/>
</dbReference>
<keyword evidence="2" id="KW-0812">Transmembrane</keyword>
<organism evidence="4 5">
    <name type="scientific">Grifola frondosa</name>
    <name type="common">Maitake</name>
    <name type="synonym">Polyporus frondosus</name>
    <dbReference type="NCBI Taxonomy" id="5627"/>
    <lineage>
        <taxon>Eukaryota</taxon>
        <taxon>Fungi</taxon>
        <taxon>Dikarya</taxon>
        <taxon>Basidiomycota</taxon>
        <taxon>Agaricomycotina</taxon>
        <taxon>Agaricomycetes</taxon>
        <taxon>Polyporales</taxon>
        <taxon>Grifolaceae</taxon>
        <taxon>Grifola</taxon>
    </lineage>
</organism>
<dbReference type="PANTHER" id="PTHR21329">
    <property type="entry name" value="PHOSPHATIDYLINOSITOL N-ACETYLGLUCOSAMINYLTRANSFERASE SUBUNIT Q-RELATED"/>
    <property type="match status" value="1"/>
</dbReference>
<evidence type="ECO:0000256" key="2">
    <source>
        <dbReference type="SAM" id="Phobius"/>
    </source>
</evidence>
<dbReference type="OrthoDB" id="70250at2759"/>
<gene>
    <name evidence="4" type="primary">gpi1_0</name>
    <name evidence="4" type="ORF">A0H81_03404</name>
</gene>
<reference evidence="4 5" key="1">
    <citation type="submission" date="2016-03" db="EMBL/GenBank/DDBJ databases">
        <title>Whole genome sequencing of Grifola frondosa 9006-11.</title>
        <authorList>
            <person name="Min B."/>
            <person name="Park H."/>
            <person name="Kim J.-G."/>
            <person name="Cho H."/>
            <person name="Oh Y.-L."/>
            <person name="Kong W.-S."/>
            <person name="Choi I.-G."/>
        </authorList>
    </citation>
    <scope>NUCLEOTIDE SEQUENCE [LARGE SCALE GENOMIC DNA]</scope>
    <source>
        <strain evidence="4 5">9006-11</strain>
    </source>
</reference>
<feature type="transmembrane region" description="Helical" evidence="2">
    <location>
        <begin position="675"/>
        <end position="699"/>
    </location>
</feature>
<feature type="transmembrane region" description="Helical" evidence="2">
    <location>
        <begin position="631"/>
        <end position="654"/>
    </location>
</feature>
<feature type="transmembrane region" description="Helical" evidence="2">
    <location>
        <begin position="596"/>
        <end position="619"/>
    </location>
</feature>
<dbReference type="SUPFAM" id="SSF53218">
    <property type="entry name" value="Molybdenum cofactor biosynthesis proteins"/>
    <property type="match status" value="1"/>
</dbReference>
<evidence type="ECO:0000259" key="3">
    <source>
        <dbReference type="SMART" id="SM00852"/>
    </source>
</evidence>
<feature type="transmembrane region" description="Helical" evidence="2">
    <location>
        <begin position="705"/>
        <end position="731"/>
    </location>
</feature>
<dbReference type="PANTHER" id="PTHR21329:SF3">
    <property type="entry name" value="PHOSPHATIDYLINOSITOL N-ACETYLGLUCOSAMINYLTRANSFERASE SUBUNIT Q"/>
    <property type="match status" value="1"/>
</dbReference>
<dbReference type="GO" id="GO:0006506">
    <property type="term" value="P:GPI anchor biosynthetic process"/>
    <property type="evidence" value="ECO:0007669"/>
    <property type="project" value="InterPro"/>
</dbReference>
<evidence type="ECO:0000313" key="4">
    <source>
        <dbReference type="EMBL" id="OBZ76949.1"/>
    </source>
</evidence>
<keyword evidence="5" id="KW-1185">Reference proteome</keyword>
<feature type="transmembrane region" description="Helical" evidence="2">
    <location>
        <begin position="570"/>
        <end position="589"/>
    </location>
</feature>
<dbReference type="GO" id="GO:0005783">
    <property type="term" value="C:endoplasmic reticulum"/>
    <property type="evidence" value="ECO:0007669"/>
    <property type="project" value="TreeGrafter"/>
</dbReference>
<feature type="region of interest" description="Disordered" evidence="1">
    <location>
        <begin position="1"/>
        <end position="26"/>
    </location>
</feature>
<comment type="caution">
    <text evidence="4">The sequence shown here is derived from an EMBL/GenBank/DDBJ whole genome shotgun (WGS) entry which is preliminary data.</text>
</comment>
<dbReference type="Gene3D" id="3.40.980.10">
    <property type="entry name" value="MoaB/Mog-like domain"/>
    <property type="match status" value="1"/>
</dbReference>